<evidence type="ECO:0000259" key="2">
    <source>
        <dbReference type="Pfam" id="PF14317"/>
    </source>
</evidence>
<protein>
    <submittedName>
        <fullName evidence="3">YcxB family protein</fullName>
    </submittedName>
</protein>
<dbReference type="Proteomes" id="UP000515960">
    <property type="component" value="Chromosome"/>
</dbReference>
<evidence type="ECO:0000313" key="3">
    <source>
        <dbReference type="EMBL" id="QNL44160.1"/>
    </source>
</evidence>
<organism evidence="3 4">
    <name type="scientific">Oscillibacter hominis</name>
    <dbReference type="NCBI Taxonomy" id="2763056"/>
    <lineage>
        <taxon>Bacteria</taxon>
        <taxon>Bacillati</taxon>
        <taxon>Bacillota</taxon>
        <taxon>Clostridia</taxon>
        <taxon>Eubacteriales</taxon>
        <taxon>Oscillospiraceae</taxon>
        <taxon>Oscillibacter</taxon>
    </lineage>
</organism>
<keyword evidence="1" id="KW-0472">Membrane</keyword>
<feature type="transmembrane region" description="Helical" evidence="1">
    <location>
        <begin position="29"/>
        <end position="48"/>
    </location>
</feature>
<sequence>MVVSFQYTKEEWVRCHRRYLFLSRTLTQVELWLAAVLSVMCAAYLVYFGAAWKSVSLCILCVAVVGMFGFLYFRQPYRIYEKTPGFDLPHVLDFNEDGVDYRTEGYVTSTPWEKFVTWLETDEAFFLAESRSVYTMIPKRVLEGREAAALRKMFKERLPKNRFPKGRR</sequence>
<feature type="domain" description="YcxB-like C-terminal" evidence="2">
    <location>
        <begin position="94"/>
        <end position="153"/>
    </location>
</feature>
<dbReference type="RefSeq" id="WP_187332761.1">
    <property type="nucleotide sequence ID" value="NZ_CP060490.1"/>
</dbReference>
<keyword evidence="1" id="KW-1133">Transmembrane helix</keyword>
<accession>A0A7G9B3M9</accession>
<dbReference type="Pfam" id="PF14317">
    <property type="entry name" value="YcxB"/>
    <property type="match status" value="1"/>
</dbReference>
<reference evidence="3 4" key="1">
    <citation type="submission" date="2020-08" db="EMBL/GenBank/DDBJ databases">
        <authorList>
            <person name="Liu C."/>
            <person name="Sun Q."/>
        </authorList>
    </citation>
    <scope>NUCLEOTIDE SEQUENCE [LARGE SCALE GENOMIC DNA]</scope>
    <source>
        <strain evidence="3 4">NSJ-62</strain>
    </source>
</reference>
<name>A0A7G9B3M9_9FIRM</name>
<feature type="transmembrane region" description="Helical" evidence="1">
    <location>
        <begin position="54"/>
        <end position="73"/>
    </location>
</feature>
<keyword evidence="4" id="KW-1185">Reference proteome</keyword>
<gene>
    <name evidence="3" type="ORF">H8790_12080</name>
</gene>
<dbReference type="InterPro" id="IPR025588">
    <property type="entry name" value="YcxB-like_C"/>
</dbReference>
<dbReference type="AlphaFoldDB" id="A0A7G9B3M9"/>
<dbReference type="KEGG" id="ohi:H8790_12080"/>
<dbReference type="EMBL" id="CP060490">
    <property type="protein sequence ID" value="QNL44160.1"/>
    <property type="molecule type" value="Genomic_DNA"/>
</dbReference>
<evidence type="ECO:0000256" key="1">
    <source>
        <dbReference type="SAM" id="Phobius"/>
    </source>
</evidence>
<evidence type="ECO:0000313" key="4">
    <source>
        <dbReference type="Proteomes" id="UP000515960"/>
    </source>
</evidence>
<proteinExistence type="predicted"/>
<keyword evidence="1" id="KW-0812">Transmembrane</keyword>